<organism evidence="3 4">
    <name type="scientific">Teichococcus aestuarii</name>
    <dbReference type="NCBI Taxonomy" id="568898"/>
    <lineage>
        <taxon>Bacteria</taxon>
        <taxon>Pseudomonadati</taxon>
        <taxon>Pseudomonadota</taxon>
        <taxon>Alphaproteobacteria</taxon>
        <taxon>Acetobacterales</taxon>
        <taxon>Roseomonadaceae</taxon>
        <taxon>Roseomonas</taxon>
    </lineage>
</organism>
<dbReference type="InterPro" id="IPR029058">
    <property type="entry name" value="AB_hydrolase_fold"/>
</dbReference>
<keyword evidence="4" id="KW-1185">Reference proteome</keyword>
<accession>A0A2U1V997</accession>
<keyword evidence="1 3" id="KW-0378">Hydrolase</keyword>
<dbReference type="InterPro" id="IPR049492">
    <property type="entry name" value="BD-FAE-like_dom"/>
</dbReference>
<evidence type="ECO:0000313" key="4">
    <source>
        <dbReference type="Proteomes" id="UP000245048"/>
    </source>
</evidence>
<protein>
    <submittedName>
        <fullName evidence="3">Alpha/beta hydrolase</fullName>
    </submittedName>
</protein>
<dbReference type="Proteomes" id="UP000245048">
    <property type="component" value="Unassembled WGS sequence"/>
</dbReference>
<evidence type="ECO:0000313" key="3">
    <source>
        <dbReference type="EMBL" id="PWC30502.1"/>
    </source>
</evidence>
<reference evidence="4" key="1">
    <citation type="submission" date="2017-10" db="EMBL/GenBank/DDBJ databases">
        <authorList>
            <person name="Toshchakov S.V."/>
            <person name="Goeva M.A."/>
        </authorList>
    </citation>
    <scope>NUCLEOTIDE SEQUENCE [LARGE SCALE GENOMIC DNA]</scope>
    <source>
        <strain evidence="4">JR1/69-1-13</strain>
    </source>
</reference>
<dbReference type="Gene3D" id="3.40.50.1820">
    <property type="entry name" value="alpha/beta hydrolase"/>
    <property type="match status" value="1"/>
</dbReference>
<sequence length="269" mass="28415">MIPPPQAAPQGGRTVLRRGGPGLSAAELAGQWAEDSRALRAARPGRLDLPYAAAEACRWDLYPAIDPAAPCVVLLHGGGWREGGRQGFGALAQGLLAHGWSAALPGHSLMPEASLTRIVRQGHRALDWLAAQGPLHGITGPVLLCGWNSGAHLAAMLLGHPRVKAGLGLSGLYELESLEERLGLTPLEVEVLSPQRLPVVRKPFALAYGEAEPEAAQRQSRAFHALRQREGCAAPLLPLPGLDEATLLETLRAPDGLLCHAARALIEEA</sequence>
<dbReference type="Pfam" id="PF20434">
    <property type="entry name" value="BD-FAE"/>
    <property type="match status" value="1"/>
</dbReference>
<dbReference type="PANTHER" id="PTHR48081:SF33">
    <property type="entry name" value="KYNURENINE FORMAMIDASE"/>
    <property type="match status" value="1"/>
</dbReference>
<comment type="caution">
    <text evidence="3">The sequence shown here is derived from an EMBL/GenBank/DDBJ whole genome shotgun (WGS) entry which is preliminary data.</text>
</comment>
<dbReference type="RefSeq" id="WP_109515075.1">
    <property type="nucleotide sequence ID" value="NZ_PDOA01000001.1"/>
</dbReference>
<gene>
    <name evidence="3" type="ORF">CR165_00915</name>
</gene>
<feature type="domain" description="BD-FAE-like" evidence="2">
    <location>
        <begin position="68"/>
        <end position="157"/>
    </location>
</feature>
<evidence type="ECO:0000259" key="2">
    <source>
        <dbReference type="Pfam" id="PF20434"/>
    </source>
</evidence>
<dbReference type="InterPro" id="IPR050300">
    <property type="entry name" value="GDXG_lipolytic_enzyme"/>
</dbReference>
<dbReference type="EMBL" id="PDOA01000001">
    <property type="protein sequence ID" value="PWC30502.1"/>
    <property type="molecule type" value="Genomic_DNA"/>
</dbReference>
<dbReference type="GO" id="GO:0016787">
    <property type="term" value="F:hydrolase activity"/>
    <property type="evidence" value="ECO:0007669"/>
    <property type="project" value="UniProtKB-KW"/>
</dbReference>
<dbReference type="OrthoDB" id="9771666at2"/>
<name>A0A2U1V997_9PROT</name>
<dbReference type="SUPFAM" id="SSF53474">
    <property type="entry name" value="alpha/beta-Hydrolases"/>
    <property type="match status" value="1"/>
</dbReference>
<evidence type="ECO:0000256" key="1">
    <source>
        <dbReference type="ARBA" id="ARBA00022801"/>
    </source>
</evidence>
<dbReference type="AlphaFoldDB" id="A0A2U1V997"/>
<proteinExistence type="predicted"/>
<dbReference type="PANTHER" id="PTHR48081">
    <property type="entry name" value="AB HYDROLASE SUPERFAMILY PROTEIN C4A8.06C"/>
    <property type="match status" value="1"/>
</dbReference>